<dbReference type="Proteomes" id="UP000003793">
    <property type="component" value="Unassembled WGS sequence"/>
</dbReference>
<reference evidence="1 2" key="1">
    <citation type="submission" date="2009-02" db="EMBL/GenBank/DDBJ databases">
        <authorList>
            <person name="Fulton L."/>
            <person name="Clifton S."/>
            <person name="Fulton B."/>
            <person name="Xu J."/>
            <person name="Minx P."/>
            <person name="Pepin K.H."/>
            <person name="Johnson M."/>
            <person name="Bhonagiri V."/>
            <person name="Nash W.E."/>
            <person name="Mardis E.R."/>
            <person name="Wilson R.K."/>
        </authorList>
    </citation>
    <scope>NUCLEOTIDE SEQUENCE [LARGE SCALE GENOMIC DNA]</scope>
    <source>
        <strain evidence="1 2">ATCC 27758</strain>
    </source>
</reference>
<gene>
    <name evidence="1" type="ORF">COPCOM_03770</name>
</gene>
<evidence type="ECO:0000313" key="1">
    <source>
        <dbReference type="EMBL" id="EEG87853.1"/>
    </source>
</evidence>
<accession>C0BF08</accession>
<dbReference type="HOGENOM" id="CLU_2381256_0_0_9"/>
<dbReference type="EMBL" id="ABVR01000046">
    <property type="protein sequence ID" value="EEG87853.1"/>
    <property type="molecule type" value="Genomic_DNA"/>
</dbReference>
<proteinExistence type="predicted"/>
<comment type="caution">
    <text evidence="1">The sequence shown here is derived from an EMBL/GenBank/DDBJ whole genome shotgun (WGS) entry which is preliminary data.</text>
</comment>
<name>C0BF08_9FIRM</name>
<dbReference type="AlphaFoldDB" id="C0BF08"/>
<reference evidence="1 2" key="2">
    <citation type="submission" date="2009-03" db="EMBL/GenBank/DDBJ databases">
        <title>Draft genome sequence of Coprococcus comes (ATCC 27758).</title>
        <authorList>
            <person name="Sudarsanam P."/>
            <person name="Ley R."/>
            <person name="Guruge J."/>
            <person name="Turnbaugh P.J."/>
            <person name="Mahowald M."/>
            <person name="Liep D."/>
            <person name="Gordon J."/>
        </authorList>
    </citation>
    <scope>NUCLEOTIDE SEQUENCE [LARGE SCALE GENOMIC DNA]</scope>
    <source>
        <strain evidence="1 2">ATCC 27758</strain>
    </source>
</reference>
<protein>
    <submittedName>
        <fullName evidence="1">Uncharacterized protein</fullName>
    </submittedName>
</protein>
<organism evidence="1 2">
    <name type="scientific">Coprococcus comes ATCC 27758</name>
    <dbReference type="NCBI Taxonomy" id="470146"/>
    <lineage>
        <taxon>Bacteria</taxon>
        <taxon>Bacillati</taxon>
        <taxon>Bacillota</taxon>
        <taxon>Clostridia</taxon>
        <taxon>Lachnospirales</taxon>
        <taxon>Lachnospiraceae</taxon>
        <taxon>Coprococcus</taxon>
    </lineage>
</organism>
<evidence type="ECO:0000313" key="2">
    <source>
        <dbReference type="Proteomes" id="UP000003793"/>
    </source>
</evidence>
<sequence>MVQIQLKQKGKNRKLRIAKVRTKWESNILVADLFLTSGYVSAWKHVAGIKLCARTAEALEDLLIQIAQAYIPNDDLIVRIPENEAEGELWSYEM</sequence>